<reference evidence="4" key="1">
    <citation type="journal article" date="2019" name="Int. J. Syst. Evol. Microbiol.">
        <title>The Global Catalogue of Microorganisms (GCM) 10K type strain sequencing project: providing services to taxonomists for standard genome sequencing and annotation.</title>
        <authorList>
            <consortium name="The Broad Institute Genomics Platform"/>
            <consortium name="The Broad Institute Genome Sequencing Center for Infectious Disease"/>
            <person name="Wu L."/>
            <person name="Ma J."/>
        </authorList>
    </citation>
    <scope>NUCLEOTIDE SEQUENCE [LARGE SCALE GENOMIC DNA]</scope>
    <source>
        <strain evidence="4">KACC 14249</strain>
    </source>
</reference>
<accession>A0ABW1JBG7</accession>
<keyword evidence="4" id="KW-1185">Reference proteome</keyword>
<name>A0ABW1JBG7_9ACTN</name>
<keyword evidence="1" id="KW-0732">Signal</keyword>
<dbReference type="RefSeq" id="WP_345718084.1">
    <property type="nucleotide sequence ID" value="NZ_BAABFP010000008.1"/>
</dbReference>
<feature type="signal peptide" evidence="1">
    <location>
        <begin position="1"/>
        <end position="26"/>
    </location>
</feature>
<dbReference type="Gene3D" id="2.60.40.4070">
    <property type="match status" value="1"/>
</dbReference>
<dbReference type="Proteomes" id="UP001596189">
    <property type="component" value="Unassembled WGS sequence"/>
</dbReference>
<sequence>MRWTFTRAAAAAVGLALLGVSVAVPAAVAAPDPGVSDPPGTVLLPRAELNSPVTRRVLATDGTHRVLLQPDVNGTWWFWWQTGTQAPERSDTSFGTTSAVATEGVSASGGHAMFKVAGAWYSAFAASKTVQKVTLPSLVSLVAATPDGWVQWNGTASARVLERVRADGTTTTVPLDVPLTSVSTAPPNSARAANHAAADGDGVVLSGSWGGTSAERGIRWFPFDGSPSTRLAEQQYSAHAFSLSATDVTWASEAWNGTTPPPFPKRVHRVAKAGGTEHVLDITDSVLVVDGTAITGTSTAWTGPAQFVTWGGTGDHSSRLAYSADAALANPHRITGMNATSVLAEGDDVLMTDELPAADAGLYAVDAADAATLLTRTTAPVMPIRAFAYDGTRLVEQRLDATGSSTSTVTRAVSSTGVPSSVAATVSTGGGTTPLTIAASAGRVLTDGSTTLVSDFGAFPVVDDSTTLTGSARLAELSGSTAVVAGHVLDAASLAERYALPGAVTWAVFGPTVVWSTSRGEVWRRTGTAAATRLLAAGCALDCPAEVGVWGDEVVVQPLVGPLQLRRLDGSLVKTLPAIPAADSPHPTALTLEDGVLAWVEPTSGGPGVLRVMDLLAATPTPVDVARAWRGAGVRAVELRQGRLAWVSADDRGLRLAPSPITRPVHVVKVESSAAAAFSPNGDHHQDTWQLTAILTAPLAGTAFVEVLDANGGLVRRLPTGAPLGRLDVTWDGRTDGDVAAPDGPYTWRLSGTSTSGGPLAPVTGSMALRRTAPAVVVAAPQISSSVSSTGLFPVSWRTTTAQPAWSEVTYEVQARTLRGGSPRSGWETTYWPWLTGTSATGGTFDLRRFQTGSRQWQFRVRAVAPGGATGAWSSASTTIPVDDASSAAHYVTGTWARQRVAGTFMGTQHRTATAGAVVDVFDDTASSRVRVLVTTCPSCGKVRIRVDQGRWLTVDTYSRTVVRRHLVYRATLKRAQHRVTVQNLGTRGRPYLYLDGVAFETL</sequence>
<proteinExistence type="predicted"/>
<evidence type="ECO:0000259" key="2">
    <source>
        <dbReference type="Pfam" id="PF13860"/>
    </source>
</evidence>
<feature type="chain" id="PRO_5046203426" evidence="1">
    <location>
        <begin position="27"/>
        <end position="1003"/>
    </location>
</feature>
<gene>
    <name evidence="3" type="ORF">ACFQDO_05625</name>
</gene>
<dbReference type="EMBL" id="JBHSRD010000003">
    <property type="protein sequence ID" value="MFC6006606.1"/>
    <property type="molecule type" value="Genomic_DNA"/>
</dbReference>
<dbReference type="Pfam" id="PF13860">
    <property type="entry name" value="FlgD_ig"/>
    <property type="match status" value="1"/>
</dbReference>
<dbReference type="Gene3D" id="2.60.120.260">
    <property type="entry name" value="Galactose-binding domain-like"/>
    <property type="match status" value="1"/>
</dbReference>
<comment type="caution">
    <text evidence="3">The sequence shown here is derived from an EMBL/GenBank/DDBJ whole genome shotgun (WGS) entry which is preliminary data.</text>
</comment>
<feature type="domain" description="FlgD/Vpr Ig-like" evidence="2">
    <location>
        <begin position="700"/>
        <end position="755"/>
    </location>
</feature>
<dbReference type="InterPro" id="IPR025965">
    <property type="entry name" value="FlgD/Vpr_Ig-like"/>
</dbReference>
<organism evidence="3 4">
    <name type="scientific">Angustibacter luteus</name>
    <dbReference type="NCBI Taxonomy" id="658456"/>
    <lineage>
        <taxon>Bacteria</taxon>
        <taxon>Bacillati</taxon>
        <taxon>Actinomycetota</taxon>
        <taxon>Actinomycetes</taxon>
        <taxon>Kineosporiales</taxon>
        <taxon>Kineosporiaceae</taxon>
    </lineage>
</organism>
<protein>
    <submittedName>
        <fullName evidence="3">FlgD immunoglobulin-like domain containing protein</fullName>
    </submittedName>
</protein>
<evidence type="ECO:0000256" key="1">
    <source>
        <dbReference type="SAM" id="SignalP"/>
    </source>
</evidence>
<evidence type="ECO:0000313" key="4">
    <source>
        <dbReference type="Proteomes" id="UP001596189"/>
    </source>
</evidence>
<evidence type="ECO:0000313" key="3">
    <source>
        <dbReference type="EMBL" id="MFC6006606.1"/>
    </source>
</evidence>